<proteinExistence type="predicted"/>
<gene>
    <name evidence="3" type="ORF">D0Z07_0474</name>
</gene>
<dbReference type="Proteomes" id="UP000785200">
    <property type="component" value="Unassembled WGS sequence"/>
</dbReference>
<organism evidence="3 4">
    <name type="scientific">Hyphodiscus hymeniophilus</name>
    <dbReference type="NCBI Taxonomy" id="353542"/>
    <lineage>
        <taxon>Eukaryota</taxon>
        <taxon>Fungi</taxon>
        <taxon>Dikarya</taxon>
        <taxon>Ascomycota</taxon>
        <taxon>Pezizomycotina</taxon>
        <taxon>Leotiomycetes</taxon>
        <taxon>Helotiales</taxon>
        <taxon>Hyphodiscaceae</taxon>
        <taxon>Hyphodiscus</taxon>
    </lineage>
</organism>
<dbReference type="InterPro" id="IPR011761">
    <property type="entry name" value="ATP-grasp"/>
</dbReference>
<comment type="caution">
    <text evidence="3">The sequence shown here is derived from an EMBL/GenBank/DDBJ whole genome shotgun (WGS) entry which is preliminary data.</text>
</comment>
<accession>A0A9P7B198</accession>
<evidence type="ECO:0000313" key="3">
    <source>
        <dbReference type="EMBL" id="KAG0652964.1"/>
    </source>
</evidence>
<feature type="domain" description="ATP-grasp" evidence="2">
    <location>
        <begin position="117"/>
        <end position="327"/>
    </location>
</feature>
<evidence type="ECO:0000259" key="2">
    <source>
        <dbReference type="PROSITE" id="PS50975"/>
    </source>
</evidence>
<dbReference type="OrthoDB" id="186626at2759"/>
<sequence length="443" mass="50376">MSKGLTVARAFYRAGHRVIGADFEPYNIPVCGHFSTSIDKFFRLTYPDTEEDAEQYTQELRDIVEREGIELFVPCSGVAFSTEDAEAAEIIERATNCKVIQFGVTLTATLHQKHSFIDNTRSIGLNVPDTHLVTSETEALTVLFPPEKPWSKIGIGYIMKPALGSSRGSMMLLPRPTIRETELHIKFLNPTPFRPFVLQQFISGPEFCTHSLIINGKIQAFVCCPSAELLMHYNALPNSSALSRAMLLYTSIYAKRTGYMTGHFSLDFLVDESVAKKADKIGVSDSEIEELMDKIYPIECNPRPNTAVVLFADESEDLAEAYLSILPGHEPKGISNGHRVDALIVPKPSVPGYYWIGHDLVTRVLIPLLAVLRWEMGVWQMLAMWMEFVEHVLYWRDGTYEVWDPWPAWWLYVGYWPGMFLVSLWTGQWWSRINVSTTKMFWV</sequence>
<keyword evidence="1" id="KW-0547">Nucleotide-binding</keyword>
<protein>
    <recommendedName>
        <fullName evidence="2">ATP-grasp domain-containing protein</fullName>
    </recommendedName>
</protein>
<dbReference type="AlphaFoldDB" id="A0A9P7B198"/>
<reference evidence="3" key="1">
    <citation type="submission" date="2019-07" db="EMBL/GenBank/DDBJ databases">
        <title>Hyphodiscus hymeniophilus genome sequencing and assembly.</title>
        <authorList>
            <person name="Kramer G."/>
            <person name="Nodwell J."/>
        </authorList>
    </citation>
    <scope>NUCLEOTIDE SEQUENCE</scope>
    <source>
        <strain evidence="3">ATCC 34498</strain>
    </source>
</reference>
<dbReference type="PROSITE" id="PS50975">
    <property type="entry name" value="ATP_GRASP"/>
    <property type="match status" value="1"/>
</dbReference>
<dbReference type="SUPFAM" id="SSF56059">
    <property type="entry name" value="Glutathione synthetase ATP-binding domain-like"/>
    <property type="match status" value="1"/>
</dbReference>
<dbReference type="EMBL" id="VNKQ01000002">
    <property type="protein sequence ID" value="KAG0652964.1"/>
    <property type="molecule type" value="Genomic_DNA"/>
</dbReference>
<keyword evidence="4" id="KW-1185">Reference proteome</keyword>
<dbReference type="Gene3D" id="3.40.50.20">
    <property type="match status" value="1"/>
</dbReference>
<name>A0A9P7B198_9HELO</name>
<keyword evidence="1" id="KW-0067">ATP-binding</keyword>
<dbReference type="GO" id="GO:0046872">
    <property type="term" value="F:metal ion binding"/>
    <property type="evidence" value="ECO:0007669"/>
    <property type="project" value="InterPro"/>
</dbReference>
<dbReference type="GO" id="GO:0005524">
    <property type="term" value="F:ATP binding"/>
    <property type="evidence" value="ECO:0007669"/>
    <property type="project" value="UniProtKB-UniRule"/>
</dbReference>
<evidence type="ECO:0000256" key="1">
    <source>
        <dbReference type="PROSITE-ProRule" id="PRU00409"/>
    </source>
</evidence>
<evidence type="ECO:0000313" key="4">
    <source>
        <dbReference type="Proteomes" id="UP000785200"/>
    </source>
</evidence>